<name>A0AAD9X011_9ROSI</name>
<dbReference type="PANTHER" id="PTHR43070:SF3">
    <property type="entry name" value="HOMOSERINE DEHYDROGENASE"/>
    <property type="match status" value="1"/>
</dbReference>
<keyword evidence="3" id="KW-1185">Reference proteome</keyword>
<dbReference type="EMBL" id="JANJYI010000005">
    <property type="protein sequence ID" value="KAK2648662.1"/>
    <property type="molecule type" value="Genomic_DNA"/>
</dbReference>
<dbReference type="InterPro" id="IPR036291">
    <property type="entry name" value="NAD(P)-bd_dom_sf"/>
</dbReference>
<dbReference type="GO" id="GO:0009067">
    <property type="term" value="P:aspartate family amino acid biosynthetic process"/>
    <property type="evidence" value="ECO:0007669"/>
    <property type="project" value="InterPro"/>
</dbReference>
<dbReference type="Gene3D" id="3.40.50.720">
    <property type="entry name" value="NAD(P)-binding Rossmann-like Domain"/>
    <property type="match status" value="1"/>
</dbReference>
<keyword evidence="1" id="KW-0521">NADP</keyword>
<dbReference type="SUPFAM" id="SSF51735">
    <property type="entry name" value="NAD(P)-binding Rossmann-fold domains"/>
    <property type="match status" value="1"/>
</dbReference>
<dbReference type="PANTHER" id="PTHR43070">
    <property type="match status" value="1"/>
</dbReference>
<evidence type="ECO:0000313" key="3">
    <source>
        <dbReference type="Proteomes" id="UP001280121"/>
    </source>
</evidence>
<reference evidence="2" key="1">
    <citation type="journal article" date="2023" name="Plant J.">
        <title>Genome sequences and population genomics provide insights into the demographic history, inbreeding, and mutation load of two 'living fossil' tree species of Dipteronia.</title>
        <authorList>
            <person name="Feng Y."/>
            <person name="Comes H.P."/>
            <person name="Chen J."/>
            <person name="Zhu S."/>
            <person name="Lu R."/>
            <person name="Zhang X."/>
            <person name="Li P."/>
            <person name="Qiu J."/>
            <person name="Olsen K.M."/>
            <person name="Qiu Y."/>
        </authorList>
    </citation>
    <scope>NUCLEOTIDE SEQUENCE</scope>
    <source>
        <strain evidence="2">KIB01</strain>
    </source>
</reference>
<organism evidence="2 3">
    <name type="scientific">Dipteronia dyeriana</name>
    <dbReference type="NCBI Taxonomy" id="168575"/>
    <lineage>
        <taxon>Eukaryota</taxon>
        <taxon>Viridiplantae</taxon>
        <taxon>Streptophyta</taxon>
        <taxon>Embryophyta</taxon>
        <taxon>Tracheophyta</taxon>
        <taxon>Spermatophyta</taxon>
        <taxon>Magnoliopsida</taxon>
        <taxon>eudicotyledons</taxon>
        <taxon>Gunneridae</taxon>
        <taxon>Pentapetalae</taxon>
        <taxon>rosids</taxon>
        <taxon>malvids</taxon>
        <taxon>Sapindales</taxon>
        <taxon>Sapindaceae</taxon>
        <taxon>Hippocastanoideae</taxon>
        <taxon>Acereae</taxon>
        <taxon>Dipteronia</taxon>
    </lineage>
</organism>
<protein>
    <submittedName>
        <fullName evidence="2">Uncharacterized protein</fullName>
    </submittedName>
</protein>
<dbReference type="GO" id="GO:0004412">
    <property type="term" value="F:homoserine dehydrogenase activity"/>
    <property type="evidence" value="ECO:0007669"/>
    <property type="project" value="InterPro"/>
</dbReference>
<proteinExistence type="predicted"/>
<comment type="caution">
    <text evidence="2">The sequence shown here is derived from an EMBL/GenBank/DDBJ whole genome shotgun (WGS) entry which is preliminary data.</text>
</comment>
<dbReference type="AlphaFoldDB" id="A0AAD9X011"/>
<evidence type="ECO:0000313" key="2">
    <source>
        <dbReference type="EMBL" id="KAK2648662.1"/>
    </source>
</evidence>
<dbReference type="Proteomes" id="UP001280121">
    <property type="component" value="Unassembled WGS sequence"/>
</dbReference>
<dbReference type="InterPro" id="IPR011147">
    <property type="entry name" value="Bifunc_Aspkin/hSer_DH"/>
</dbReference>
<sequence length="149" mass="16402">MFVMQGIHLRVVGVCDSKSLVVASDVLSNELNDNFLSEVFRVKVDGFSLLTLWGLGECQVFKNSELKEKVIDVASVMGKSTGLAFVDCSASSETVGVLTRVVDLGCCIVLANKKPLTSTMEDYYKLVSHPRRIQHESTVSEILSWIKQS</sequence>
<accession>A0AAD9X011</accession>
<evidence type="ECO:0000256" key="1">
    <source>
        <dbReference type="ARBA" id="ARBA00022857"/>
    </source>
</evidence>
<gene>
    <name evidence="2" type="ORF">Ddye_016151</name>
</gene>